<keyword evidence="2" id="KW-1185">Reference proteome</keyword>
<organism evidence="1 2">
    <name type="scientific">Anaerovirgula multivorans</name>
    <dbReference type="NCBI Taxonomy" id="312168"/>
    <lineage>
        <taxon>Bacteria</taxon>
        <taxon>Bacillati</taxon>
        <taxon>Bacillota</taxon>
        <taxon>Clostridia</taxon>
        <taxon>Peptostreptococcales</taxon>
        <taxon>Natronincolaceae</taxon>
        <taxon>Anaerovirgula</taxon>
    </lineage>
</organism>
<evidence type="ECO:0000313" key="2">
    <source>
        <dbReference type="Proteomes" id="UP000198304"/>
    </source>
</evidence>
<dbReference type="Gene3D" id="3.40.50.2300">
    <property type="match status" value="1"/>
</dbReference>
<dbReference type="EMBL" id="FZOJ01000004">
    <property type="protein sequence ID" value="SNS13729.1"/>
    <property type="molecule type" value="Genomic_DNA"/>
</dbReference>
<dbReference type="AlphaFoldDB" id="A0A239C1C2"/>
<evidence type="ECO:0000313" key="1">
    <source>
        <dbReference type="EMBL" id="SNS13729.1"/>
    </source>
</evidence>
<reference evidence="1 2" key="1">
    <citation type="submission" date="2017-06" db="EMBL/GenBank/DDBJ databases">
        <authorList>
            <person name="Kim H.J."/>
            <person name="Triplett B.A."/>
        </authorList>
    </citation>
    <scope>NUCLEOTIDE SEQUENCE [LARGE SCALE GENOMIC DNA]</scope>
    <source>
        <strain evidence="1 2">SCA</strain>
    </source>
</reference>
<gene>
    <name evidence="1" type="ORF">SAMN05446037_1004247</name>
</gene>
<proteinExistence type="predicted"/>
<protein>
    <submittedName>
        <fullName evidence="1">Uncharacterized protein</fullName>
    </submittedName>
</protein>
<dbReference type="SUPFAM" id="SSF53822">
    <property type="entry name" value="Periplasmic binding protein-like I"/>
    <property type="match status" value="1"/>
</dbReference>
<accession>A0A239C1C2</accession>
<dbReference type="Proteomes" id="UP000198304">
    <property type="component" value="Unassembled WGS sequence"/>
</dbReference>
<name>A0A239C1C2_9FIRM</name>
<sequence>MWDSVRGRELMDAWLAKHGDNIELVIANNDAMALGAIQ</sequence>
<dbReference type="InterPro" id="IPR028082">
    <property type="entry name" value="Peripla_BP_I"/>
</dbReference>